<dbReference type="Gene3D" id="2.60.270.20">
    <property type="entry name" value="Cytolysin/lectin"/>
    <property type="match status" value="1"/>
</dbReference>
<keyword evidence="4" id="KW-1053">Target membrane</keyword>
<dbReference type="SUPFAM" id="SSF63724">
    <property type="entry name" value="Cytolysin/lectin"/>
    <property type="match status" value="1"/>
</dbReference>
<evidence type="ECO:0000256" key="5">
    <source>
        <dbReference type="ARBA" id="ARBA00023331"/>
    </source>
</evidence>
<dbReference type="InterPro" id="IPR015926">
    <property type="entry name" value="Cytolysin/lectin"/>
</dbReference>
<name>A0A7M6DMQ3_9CNID</name>
<evidence type="ECO:0000313" key="9">
    <source>
        <dbReference type="Proteomes" id="UP000594262"/>
    </source>
</evidence>
<keyword evidence="5" id="KW-0166">Nematocyst</keyword>
<keyword evidence="9" id="KW-1185">Reference proteome</keyword>
<organism evidence="8 9">
    <name type="scientific">Clytia hemisphaerica</name>
    <dbReference type="NCBI Taxonomy" id="252671"/>
    <lineage>
        <taxon>Eukaryota</taxon>
        <taxon>Metazoa</taxon>
        <taxon>Cnidaria</taxon>
        <taxon>Hydrozoa</taxon>
        <taxon>Hydroidolina</taxon>
        <taxon>Leptothecata</taxon>
        <taxon>Obeliida</taxon>
        <taxon>Clytiidae</taxon>
        <taxon>Clytia</taxon>
    </lineage>
</organism>
<dbReference type="GO" id="GO:0044218">
    <property type="term" value="C:other organism cell membrane"/>
    <property type="evidence" value="ECO:0007669"/>
    <property type="project" value="UniProtKB-KW"/>
</dbReference>
<evidence type="ECO:0000256" key="2">
    <source>
        <dbReference type="ARBA" id="ARBA00004532"/>
    </source>
</evidence>
<feature type="region of interest" description="Disordered" evidence="6">
    <location>
        <begin position="63"/>
        <end position="97"/>
    </location>
</feature>
<evidence type="ECO:0000256" key="3">
    <source>
        <dbReference type="ARBA" id="ARBA00022537"/>
    </source>
</evidence>
<evidence type="ECO:0000313" key="8">
    <source>
        <dbReference type="EnsemblMetazoa" id="CLYHEMP016639.1"/>
    </source>
</evidence>
<keyword evidence="7" id="KW-0732">Signal</keyword>
<keyword evidence="3" id="KW-1052">Target cell membrane</keyword>
<dbReference type="Proteomes" id="UP000594262">
    <property type="component" value="Unplaced"/>
</dbReference>
<accession>A0A7M6DMQ3</accession>
<evidence type="ECO:0000256" key="4">
    <source>
        <dbReference type="ARBA" id="ARBA00023298"/>
    </source>
</evidence>
<dbReference type="AlphaFoldDB" id="A0A7M6DMQ3"/>
<reference evidence="8" key="1">
    <citation type="submission" date="2021-01" db="UniProtKB">
        <authorList>
            <consortium name="EnsemblMetazoa"/>
        </authorList>
    </citation>
    <scope>IDENTIFICATION</scope>
</reference>
<feature type="region of interest" description="Disordered" evidence="6">
    <location>
        <begin position="22"/>
        <end position="51"/>
    </location>
</feature>
<feature type="compositionally biased region" description="Acidic residues" evidence="6">
    <location>
        <begin position="79"/>
        <end position="91"/>
    </location>
</feature>
<proteinExistence type="predicted"/>
<feature type="signal peptide" evidence="7">
    <location>
        <begin position="1"/>
        <end position="20"/>
    </location>
</feature>
<feature type="chain" id="PRO_5029729345" evidence="7">
    <location>
        <begin position="21"/>
        <end position="346"/>
    </location>
</feature>
<sequence length="346" mass="38277">MKLFCTVVIFGLLLATNVLGKPKHHKKKADLPTTEDEHLKGSPPESEDNNNFQQLTNVATSQASPYNVPVNADIQNPIPEDEGENENEVESASEKAGKRVVEPVSAFTTAMISSAISTGTSLAGTTVSAMMAPGYSVAAAGSIENYSKWAMHLERNGCDVMGGTVNKPMRSISPGYKEAFASHKTGHSATGTQIFCPFRVNGKYRVMFMYSVPYNQDFFSNYLTVSICELDKSACGKMHGNDLYHIRLEYVDVVNRYLDSLSDESRESTDIPRVAMDRHEYYRTIRSVKACLGDMCFVGEMGSSHKPTISMRLMPAKYEGLTSAVKGKSHTDNWTKKQYEDYVTHL</sequence>
<dbReference type="OrthoDB" id="6132998at2759"/>
<evidence type="ECO:0000256" key="7">
    <source>
        <dbReference type="SAM" id="SignalP"/>
    </source>
</evidence>
<dbReference type="GO" id="GO:0042151">
    <property type="term" value="C:nematocyst"/>
    <property type="evidence" value="ECO:0007669"/>
    <property type="project" value="UniProtKB-SubCell"/>
</dbReference>
<keyword evidence="4" id="KW-0472">Membrane</keyword>
<dbReference type="EnsemblMetazoa" id="CLYHEMT016639.1">
    <property type="protein sequence ID" value="CLYHEMP016639.1"/>
    <property type="gene ID" value="CLYHEMG016639"/>
</dbReference>
<protein>
    <submittedName>
        <fullName evidence="8">Uncharacterized protein</fullName>
    </submittedName>
</protein>
<evidence type="ECO:0000256" key="1">
    <source>
        <dbReference type="ARBA" id="ARBA00004175"/>
    </source>
</evidence>
<comment type="subcellular location">
    <subcellularLocation>
        <location evidence="2">Nematocyst</location>
    </subcellularLocation>
    <subcellularLocation>
        <location evidence="1">Target cell membrane</location>
    </subcellularLocation>
</comment>
<evidence type="ECO:0000256" key="6">
    <source>
        <dbReference type="SAM" id="MobiDB-lite"/>
    </source>
</evidence>